<organism evidence="5">
    <name type="scientific">Caenorhabditis brenneri</name>
    <name type="common">Nematode worm</name>
    <dbReference type="NCBI Taxonomy" id="135651"/>
    <lineage>
        <taxon>Eukaryota</taxon>
        <taxon>Metazoa</taxon>
        <taxon>Ecdysozoa</taxon>
        <taxon>Nematoda</taxon>
        <taxon>Chromadorea</taxon>
        <taxon>Rhabditida</taxon>
        <taxon>Rhabditina</taxon>
        <taxon>Rhabditomorpha</taxon>
        <taxon>Rhabditoidea</taxon>
        <taxon>Rhabditidae</taxon>
        <taxon>Peloderinae</taxon>
        <taxon>Caenorhabditis</taxon>
    </lineage>
</organism>
<reference evidence="5" key="1">
    <citation type="submission" date="2011-07" db="EMBL/GenBank/DDBJ databases">
        <authorList>
            <consortium name="Caenorhabditis brenneri Sequencing and Analysis Consortium"/>
            <person name="Wilson R.K."/>
        </authorList>
    </citation>
    <scope>NUCLEOTIDE SEQUENCE [LARGE SCALE GENOMIC DNA]</scope>
    <source>
        <strain evidence="5">PB2801</strain>
    </source>
</reference>
<accession>G0MQ45</accession>
<protein>
    <submittedName>
        <fullName evidence="4">Uncharacterized protein</fullName>
    </submittedName>
</protein>
<dbReference type="FunCoup" id="G0MQ45">
    <property type="interactions" value="1083"/>
</dbReference>
<dbReference type="OMA" id="CDAMNQF"/>
<keyword evidence="3" id="KW-0732">Signal</keyword>
<feature type="region of interest" description="Disordered" evidence="1">
    <location>
        <begin position="238"/>
        <end position="266"/>
    </location>
</feature>
<proteinExistence type="predicted"/>
<gene>
    <name evidence="4" type="ORF">CAEBREN_10557</name>
</gene>
<evidence type="ECO:0000256" key="3">
    <source>
        <dbReference type="SAM" id="SignalP"/>
    </source>
</evidence>
<feature type="signal peptide" evidence="3">
    <location>
        <begin position="1"/>
        <end position="24"/>
    </location>
</feature>
<dbReference type="AlphaFoldDB" id="G0MQ45"/>
<dbReference type="EMBL" id="GL379806">
    <property type="protein sequence ID" value="EGT40991.1"/>
    <property type="molecule type" value="Genomic_DNA"/>
</dbReference>
<keyword evidence="5" id="KW-1185">Reference proteome</keyword>
<sequence length="266" mass="30090">MKQSSLVTLFTIFVTSFASNSTKCQKSSFQLTYSEDKKAFHSRHFHIFYERGFKSLAENLECQLIDTVKKVTVEEIEGNTLAKICESKVYASKLEDKTKQRNYMTTITRQQTYSEEDVQCDAMNQFNLMQTPKKKWAVLIRGLATEILLPVSSKNGVFTKDGLDFALNSLFFATGYAFGDSTFKSLGGEGGVKGKLLYITAIVFIIVVFVAMFALVTLVVLYFMKRNAEIKKRENEKSKLLRNPANNTDSDTPVEIVYDNSPENNS</sequence>
<keyword evidence="2" id="KW-0812">Transmembrane</keyword>
<feature type="transmembrane region" description="Helical" evidence="2">
    <location>
        <begin position="196"/>
        <end position="223"/>
    </location>
</feature>
<evidence type="ECO:0000313" key="4">
    <source>
        <dbReference type="EMBL" id="EGT40991.1"/>
    </source>
</evidence>
<evidence type="ECO:0000256" key="1">
    <source>
        <dbReference type="SAM" id="MobiDB-lite"/>
    </source>
</evidence>
<dbReference type="InParanoid" id="G0MQ45"/>
<keyword evidence="2" id="KW-0472">Membrane</keyword>
<dbReference type="eggNOG" id="ENOG502TH4H">
    <property type="taxonomic scope" value="Eukaryota"/>
</dbReference>
<evidence type="ECO:0000256" key="2">
    <source>
        <dbReference type="SAM" id="Phobius"/>
    </source>
</evidence>
<feature type="chain" id="PRO_5003403851" evidence="3">
    <location>
        <begin position="25"/>
        <end position="266"/>
    </location>
</feature>
<keyword evidence="2" id="KW-1133">Transmembrane helix</keyword>
<dbReference type="OrthoDB" id="5851455at2759"/>
<dbReference type="Proteomes" id="UP000008068">
    <property type="component" value="Unassembled WGS sequence"/>
</dbReference>
<evidence type="ECO:0000313" key="5">
    <source>
        <dbReference type="Proteomes" id="UP000008068"/>
    </source>
</evidence>
<name>G0MQ45_CAEBE</name>
<dbReference type="HOGENOM" id="CLU_091467_0_0_1"/>